<feature type="transmembrane region" description="Helical" evidence="1">
    <location>
        <begin position="6"/>
        <end position="29"/>
    </location>
</feature>
<name>A0A558BKL1_9BACT</name>
<dbReference type="InterPro" id="IPR005183">
    <property type="entry name" value="DUF305_CopM-like"/>
</dbReference>
<keyword evidence="1" id="KW-0812">Transmembrane</keyword>
<dbReference type="Pfam" id="PF03713">
    <property type="entry name" value="DUF305"/>
    <property type="match status" value="1"/>
</dbReference>
<organism evidence="3 4">
    <name type="scientific">Hymenobacter setariae</name>
    <dbReference type="NCBI Taxonomy" id="2594794"/>
    <lineage>
        <taxon>Bacteria</taxon>
        <taxon>Pseudomonadati</taxon>
        <taxon>Bacteroidota</taxon>
        <taxon>Cytophagia</taxon>
        <taxon>Cytophagales</taxon>
        <taxon>Hymenobacteraceae</taxon>
        <taxon>Hymenobacter</taxon>
    </lineage>
</organism>
<dbReference type="AlphaFoldDB" id="A0A558BKL1"/>
<sequence>MKKSSYTTFFLMLAASFVVMHVITYLNTYEWDHIYPSINRFYMTTLMVSAMGLLMLGFMRHMYLEPGKNRLIAAGCVAVFLGTLALLRSQALVNDTRFMESMIPHHSIAILVSKRATIQDPEVRTLADSIISAQQREIGQMKRMLARLKHKQ</sequence>
<reference evidence="3 4" key="1">
    <citation type="submission" date="2019-07" db="EMBL/GenBank/DDBJ databases">
        <title>Hymenobacter sp. straun FUR1 Genome sequencing and assembly.</title>
        <authorList>
            <person name="Chhetri G."/>
        </authorList>
    </citation>
    <scope>NUCLEOTIDE SEQUENCE [LARGE SCALE GENOMIC DNA]</scope>
    <source>
        <strain evidence="3 4">Fur1</strain>
    </source>
</reference>
<keyword evidence="1" id="KW-0472">Membrane</keyword>
<protein>
    <submittedName>
        <fullName evidence="3">DUF305 domain-containing protein</fullName>
    </submittedName>
</protein>
<dbReference type="InterPro" id="IPR012347">
    <property type="entry name" value="Ferritin-like"/>
</dbReference>
<keyword evidence="1" id="KW-1133">Transmembrane helix</keyword>
<evidence type="ECO:0000313" key="3">
    <source>
        <dbReference type="EMBL" id="TVT37027.1"/>
    </source>
</evidence>
<keyword evidence="4" id="KW-1185">Reference proteome</keyword>
<evidence type="ECO:0000259" key="2">
    <source>
        <dbReference type="Pfam" id="PF03713"/>
    </source>
</evidence>
<evidence type="ECO:0000313" key="4">
    <source>
        <dbReference type="Proteomes" id="UP000317624"/>
    </source>
</evidence>
<dbReference type="RefSeq" id="WP_144853241.1">
    <property type="nucleotide sequence ID" value="NZ_VMRJ01000008.1"/>
</dbReference>
<dbReference type="Proteomes" id="UP000317624">
    <property type="component" value="Unassembled WGS sequence"/>
</dbReference>
<feature type="transmembrane region" description="Helical" evidence="1">
    <location>
        <begin position="41"/>
        <end position="59"/>
    </location>
</feature>
<dbReference type="OrthoDB" id="8603558at2"/>
<proteinExistence type="predicted"/>
<accession>A0A558BKL1</accession>
<feature type="domain" description="DUF305" evidence="2">
    <location>
        <begin position="95"/>
        <end position="150"/>
    </location>
</feature>
<gene>
    <name evidence="3" type="ORF">FNT36_24505</name>
</gene>
<dbReference type="Gene3D" id="1.20.1260.10">
    <property type="match status" value="1"/>
</dbReference>
<dbReference type="EMBL" id="VMRJ01000008">
    <property type="protein sequence ID" value="TVT37027.1"/>
    <property type="molecule type" value="Genomic_DNA"/>
</dbReference>
<evidence type="ECO:0000256" key="1">
    <source>
        <dbReference type="SAM" id="Phobius"/>
    </source>
</evidence>
<comment type="caution">
    <text evidence="3">The sequence shown here is derived from an EMBL/GenBank/DDBJ whole genome shotgun (WGS) entry which is preliminary data.</text>
</comment>
<feature type="transmembrane region" description="Helical" evidence="1">
    <location>
        <begin position="71"/>
        <end position="87"/>
    </location>
</feature>